<organism evidence="1 2">
    <name type="scientific">Nostoc flagelliforme CCNUN1</name>
    <dbReference type="NCBI Taxonomy" id="2038116"/>
    <lineage>
        <taxon>Bacteria</taxon>
        <taxon>Bacillati</taxon>
        <taxon>Cyanobacteriota</taxon>
        <taxon>Cyanophyceae</taxon>
        <taxon>Nostocales</taxon>
        <taxon>Nostocaceae</taxon>
        <taxon>Nostoc</taxon>
    </lineage>
</organism>
<keyword evidence="1" id="KW-0489">Methyltransferase</keyword>
<dbReference type="OrthoDB" id="467945at2"/>
<protein>
    <submittedName>
        <fullName evidence="1">Type I restriction-modification system, DNA methylase subunit</fullName>
    </submittedName>
</protein>
<keyword evidence="1" id="KW-0808">Transferase</keyword>
<dbReference type="AlphaFoldDB" id="A0A2K8SJA5"/>
<evidence type="ECO:0000313" key="2">
    <source>
        <dbReference type="Proteomes" id="UP000232003"/>
    </source>
</evidence>
<accession>A0A2K8SJA5</accession>
<name>A0A2K8SJA5_9NOSO</name>
<gene>
    <name evidence="1" type="ORF">COO91_00747</name>
</gene>
<dbReference type="RefSeq" id="WP_100897367.1">
    <property type="nucleotide sequence ID" value="NZ_CAWNNC010000001.1"/>
</dbReference>
<reference evidence="1 2" key="1">
    <citation type="submission" date="2017-11" db="EMBL/GenBank/DDBJ databases">
        <title>Complete genome of a free-living desiccation-tolerant cyanobacterium and its photosynthetic adaptation to extreme terrestrial habitat.</title>
        <authorList>
            <person name="Shang J."/>
        </authorList>
    </citation>
    <scope>NUCLEOTIDE SEQUENCE [LARGE SCALE GENOMIC DNA]</scope>
    <source>
        <strain evidence="1 2">CCNUN1</strain>
    </source>
</reference>
<dbReference type="KEGG" id="nfl:COO91_00747"/>
<keyword evidence="2" id="KW-1185">Reference proteome</keyword>
<dbReference type="EMBL" id="CP024785">
    <property type="protein sequence ID" value="AUB34905.1"/>
    <property type="molecule type" value="Genomic_DNA"/>
</dbReference>
<dbReference type="GO" id="GO:0008168">
    <property type="term" value="F:methyltransferase activity"/>
    <property type="evidence" value="ECO:0007669"/>
    <property type="project" value="UniProtKB-KW"/>
</dbReference>
<dbReference type="Proteomes" id="UP000232003">
    <property type="component" value="Chromosome"/>
</dbReference>
<evidence type="ECO:0000313" key="1">
    <source>
        <dbReference type="EMBL" id="AUB34905.1"/>
    </source>
</evidence>
<sequence>MTRKIRDFSEEQLQNITAIAWLYRGQQERYLGLVGDYLNKTHQEAVTQLESPLAKLTQMLQSFSDRLGASLRLLKDLPEVEGLVAEDIANQNIETFRATLSELEAGIEEFTAARDVLIGELQVHLTWFAENNLTPLPPFPTREGGKFI</sequence>
<proteinExistence type="predicted"/>
<dbReference type="GO" id="GO:0032259">
    <property type="term" value="P:methylation"/>
    <property type="evidence" value="ECO:0007669"/>
    <property type="project" value="UniProtKB-KW"/>
</dbReference>